<reference evidence="2" key="2">
    <citation type="journal article" date="2023" name="IMA Fungus">
        <title>Comparative genomic study of the Penicillium genus elucidates a diverse pangenome and 15 lateral gene transfer events.</title>
        <authorList>
            <person name="Petersen C."/>
            <person name="Sorensen T."/>
            <person name="Nielsen M.R."/>
            <person name="Sondergaard T.E."/>
            <person name="Sorensen J.L."/>
            <person name="Fitzpatrick D.A."/>
            <person name="Frisvad J.C."/>
            <person name="Nielsen K.L."/>
        </authorList>
    </citation>
    <scope>NUCLEOTIDE SEQUENCE</scope>
    <source>
        <strain evidence="2">IBT 30761</strain>
    </source>
</reference>
<evidence type="ECO:0000313" key="3">
    <source>
        <dbReference type="Proteomes" id="UP001149074"/>
    </source>
</evidence>
<name>A0A9W9G3Q8_9EURO</name>
<keyword evidence="3" id="KW-1185">Reference proteome</keyword>
<dbReference type="Proteomes" id="UP001149074">
    <property type="component" value="Unassembled WGS sequence"/>
</dbReference>
<dbReference type="OrthoDB" id="5403747at2759"/>
<dbReference type="GeneID" id="81352715"/>
<feature type="compositionally biased region" description="Acidic residues" evidence="1">
    <location>
        <begin position="237"/>
        <end position="246"/>
    </location>
</feature>
<dbReference type="EMBL" id="JAPQKI010000002">
    <property type="protein sequence ID" value="KAJ5110707.1"/>
    <property type="molecule type" value="Genomic_DNA"/>
</dbReference>
<feature type="compositionally biased region" description="Low complexity" evidence="1">
    <location>
        <begin position="152"/>
        <end position="161"/>
    </location>
</feature>
<comment type="caution">
    <text evidence="2">The sequence shown here is derived from an EMBL/GenBank/DDBJ whole genome shotgun (WGS) entry which is preliminary data.</text>
</comment>
<feature type="region of interest" description="Disordered" evidence="1">
    <location>
        <begin position="100"/>
        <end position="246"/>
    </location>
</feature>
<feature type="compositionally biased region" description="Low complexity" evidence="1">
    <location>
        <begin position="106"/>
        <end position="119"/>
    </location>
</feature>
<dbReference type="RefSeq" id="XP_056478777.1">
    <property type="nucleotide sequence ID" value="XM_056613736.1"/>
</dbReference>
<proteinExistence type="predicted"/>
<feature type="compositionally biased region" description="Basic and acidic residues" evidence="1">
    <location>
        <begin position="176"/>
        <end position="186"/>
    </location>
</feature>
<organism evidence="2 3">
    <name type="scientific">Penicillium argentinense</name>
    <dbReference type="NCBI Taxonomy" id="1131581"/>
    <lineage>
        <taxon>Eukaryota</taxon>
        <taxon>Fungi</taxon>
        <taxon>Dikarya</taxon>
        <taxon>Ascomycota</taxon>
        <taxon>Pezizomycotina</taxon>
        <taxon>Eurotiomycetes</taxon>
        <taxon>Eurotiomycetidae</taxon>
        <taxon>Eurotiales</taxon>
        <taxon>Aspergillaceae</taxon>
        <taxon>Penicillium</taxon>
    </lineage>
</organism>
<accession>A0A9W9G3Q8</accession>
<feature type="compositionally biased region" description="Basic and acidic residues" evidence="1">
    <location>
        <begin position="32"/>
        <end position="47"/>
    </location>
</feature>
<evidence type="ECO:0000313" key="2">
    <source>
        <dbReference type="EMBL" id="KAJ5110707.1"/>
    </source>
</evidence>
<feature type="region of interest" description="Disordered" evidence="1">
    <location>
        <begin position="1"/>
        <end position="51"/>
    </location>
</feature>
<reference evidence="2" key="1">
    <citation type="submission" date="2022-11" db="EMBL/GenBank/DDBJ databases">
        <authorList>
            <person name="Petersen C."/>
        </authorList>
    </citation>
    <scope>NUCLEOTIDE SEQUENCE</scope>
    <source>
        <strain evidence="2">IBT 30761</strain>
    </source>
</reference>
<sequence>MDTTMNTTQNTAPETPAPPAIMNPPAIAKKNGKQDKNGKQEKSDKNDPGLGLTAIDYKVLVLGIACTIEGKIDFVRLADKAGYTRNSAQVMHGNARRKLMKLHGPNGNNGNNGASPPSDADADDEGPATKKAKKATKPRAGKSRKTPPAPKNSPKTTPKTTSKPKPRKRKSAGPPEESKEAKDDSAIRNGDSFSGDDEKPPKDFELSDVAADTGAEDNGVAMPDDEVLAVFDKEVSNDADDDEEEV</sequence>
<feature type="compositionally biased region" description="Basic residues" evidence="1">
    <location>
        <begin position="130"/>
        <end position="145"/>
    </location>
</feature>
<feature type="compositionally biased region" description="Basic residues" evidence="1">
    <location>
        <begin position="162"/>
        <end position="171"/>
    </location>
</feature>
<evidence type="ECO:0000256" key="1">
    <source>
        <dbReference type="SAM" id="MobiDB-lite"/>
    </source>
</evidence>
<feature type="compositionally biased region" description="Basic and acidic residues" evidence="1">
    <location>
        <begin position="196"/>
        <end position="205"/>
    </location>
</feature>
<protein>
    <submittedName>
        <fullName evidence="2">Histone h1.3</fullName>
    </submittedName>
</protein>
<feature type="compositionally biased region" description="Polar residues" evidence="1">
    <location>
        <begin position="1"/>
        <end position="13"/>
    </location>
</feature>
<gene>
    <name evidence="2" type="ORF">N7532_001242</name>
</gene>
<dbReference type="AlphaFoldDB" id="A0A9W9G3Q8"/>